<feature type="compositionally biased region" description="Acidic residues" evidence="2">
    <location>
        <begin position="1461"/>
        <end position="1473"/>
    </location>
</feature>
<accession>A0ABQ8PAI3</accession>
<feature type="region of interest" description="Disordered" evidence="2">
    <location>
        <begin position="696"/>
        <end position="759"/>
    </location>
</feature>
<feature type="region of interest" description="Disordered" evidence="2">
    <location>
        <begin position="1396"/>
        <end position="1575"/>
    </location>
</feature>
<dbReference type="PANTHER" id="PTHR23159">
    <property type="entry name" value="CENTROSOMAL PROTEIN 2"/>
    <property type="match status" value="1"/>
</dbReference>
<keyword evidence="3" id="KW-0732">Signal</keyword>
<evidence type="ECO:0000313" key="4">
    <source>
        <dbReference type="EMBL" id="KAJ1613843.1"/>
    </source>
</evidence>
<name>A0ABQ8PAI3_9CRYT</name>
<evidence type="ECO:0000256" key="2">
    <source>
        <dbReference type="SAM" id="MobiDB-lite"/>
    </source>
</evidence>
<protein>
    <submittedName>
        <fullName evidence="4">Uncharacterized protein</fullName>
    </submittedName>
</protein>
<dbReference type="Proteomes" id="UP001071777">
    <property type="component" value="Unassembled WGS sequence"/>
</dbReference>
<reference evidence="4" key="1">
    <citation type="submission" date="2022-10" db="EMBL/GenBank/DDBJ databases">
        <title>Adaptive evolution leads to modifications in subtelomeric GC content in a zoonotic Cryptosporidium species.</title>
        <authorList>
            <person name="Li J."/>
            <person name="Feng Y."/>
            <person name="Xiao L."/>
        </authorList>
    </citation>
    <scope>NUCLEOTIDE SEQUENCE</scope>
    <source>
        <strain evidence="4">25894</strain>
    </source>
</reference>
<feature type="compositionally biased region" description="Basic residues" evidence="2">
    <location>
        <begin position="706"/>
        <end position="736"/>
    </location>
</feature>
<proteinExistence type="predicted"/>
<comment type="caution">
    <text evidence="4">The sequence shown here is derived from an EMBL/GenBank/DDBJ whole genome shotgun (WGS) entry which is preliminary data.</text>
</comment>
<feature type="coiled-coil region" evidence="1">
    <location>
        <begin position="815"/>
        <end position="914"/>
    </location>
</feature>
<feature type="compositionally biased region" description="Polar residues" evidence="2">
    <location>
        <begin position="1560"/>
        <end position="1572"/>
    </location>
</feature>
<feature type="compositionally biased region" description="Basic and acidic residues" evidence="2">
    <location>
        <begin position="1396"/>
        <end position="1411"/>
    </location>
</feature>
<feature type="signal peptide" evidence="3">
    <location>
        <begin position="1"/>
        <end position="23"/>
    </location>
</feature>
<dbReference type="EMBL" id="JAPCXB010000030">
    <property type="protein sequence ID" value="KAJ1613843.1"/>
    <property type="molecule type" value="Genomic_DNA"/>
</dbReference>
<organism evidence="4 5">
    <name type="scientific">Cryptosporidium canis</name>
    <dbReference type="NCBI Taxonomy" id="195482"/>
    <lineage>
        <taxon>Eukaryota</taxon>
        <taxon>Sar</taxon>
        <taxon>Alveolata</taxon>
        <taxon>Apicomplexa</taxon>
        <taxon>Conoidasida</taxon>
        <taxon>Coccidia</taxon>
        <taxon>Eucoccidiorida</taxon>
        <taxon>Eimeriorina</taxon>
        <taxon>Cryptosporidiidae</taxon>
        <taxon>Cryptosporidium</taxon>
    </lineage>
</organism>
<keyword evidence="5" id="KW-1185">Reference proteome</keyword>
<sequence>MKLVGLIYIICTLLNLSFEETDGSEVQATLIEQEALQKVGVEENEYDKVADEDWTKFSPEKRCQLIIDKLENDVRRSASSAKENLVVYTILRPIPVDDSGACFKRIILWHFEKVELIKGDKSIENYEDIIPVRLLLLGMSPNQIEKEPRDLAEIPEFLEIACKRLLSQKPRMRWPLSGARYHPYISNILGFQKAWIYRVSELLSTCAQHTYQSLNGYVIMLLVSTEQMMDDRIFGDYLNAWKDRYGQRGREEIVVDMDKAPAKSGAGANSQEHKVIDFEIPEGAEKVDISDQYSQRPKQQNIVDIEVIRPPEQKGIVYSPEKLPVYEIPNSVTSEVCVEVGTKEIPGMSRYKQFPASASSRGGFSSIVVPSNRVLERPSYTVIHPSDRASVNLREYRNFWKRPNYVSRYGDFDSLHDQLIEKTRLYWPETSENYLEFENEHFVKPYLRDSTRYYAADVDPQLVISQRGGLDGPYMGDDGPLIQPFQGPDLVNSFEYGSAENDPQIQRLAYFDSNELPEDERGFMDQGPDDLFTFPAQRARESFGDAGDPLLRVDFQGMTGRRVNKQPLWGLDGEESAQDRDYSQEEEDSASYSNFREVARNAMVKWYLDDDGRGDRHLTGRDRKAIKKLFSYIELVDPDHYNELISRGDDYIVRRILSVGRSNDRDFQSVLAARKSRSGVDDDFYGIYKEKQIPTGILKQRSTARGSKKRNRRRGSSGRSGKRSSKGGRKKGSRSPKGREEAEEDTSSETDSSSESTEIPKDIFIQDLLNEKYDFQNILKKQRLKRFQKLLKDSIAERMSKIEKKEKTIAPTKSIEILKSSVKNEQNNRDQLEREYKKNLEEHAKILDLLKKNQEKLREKMEEEHKKKQQQIKDDMQKSVNQLEAALETASGAIGDIEKEKRFLDERLRSLEGDNKHIRTLISMKDNYIKKMEKSRIELETRQEIEIKEMKESYEKQLTELKNNLSKDDTITGLSNMVHSLEHEAKRNLEKIEESTLSDEKIKQAIEQRLRDREKQLELAYQKQKQRDTDYLSYVLQILESKESEDARQATKELKRRILELEERQEELQHTREELEMINNDLIQTVEEQNRSLGELMKKVEDLKIQKEKAQDELSSAKEKYNDITQVEQRLKDQLEELRRSGTPSEEILKHLQKSLDVAEKERMLASRMVRSAELNYGNTEKNVKIAMDKLESMRARASSQKEFEKELKAEVEKRVQSNKNAMVMSGRGEADQGDYLMSSEIRPLNKKEQEELGRLRGLGLDELSDEEKKRLLILGQRQLATMELSVASTFGGLNNMISKAMDNDEIEKSKVLWNQVSDSSVNRMEVENSLGEILLEKIEGQEQSLNNMRNLLEETQHTISELNKQLIIQRELSGEAHHADRSMGIPSNLQIYDEDRGGEAVEESQARGQEDAESSNKVFEEVSNDIVMPGADKAEPSSFGILSPPMPGTESRPGLLRDEVDFEPPNDEDGEGEGDKEGELDSLKFRRELENKIKEMSERSRQQADQTKREEPAEASRPEKEPDQPPPALPEEETVSKEPPRRRHDSTSSGLGRKEHVSSPMSIQRMATSDSQDFDLKQTLVGNTEYEANVNQHKHPVEAGEGLSEGLYLLHDVQKERPPSSVVTCENIIHTIKKNLDVFSETYDSRRPLSQNEVMTRTVLPGMQYDECYNSTMIAFEDFQEKMLGSGVFVRVFVLLTDFMDTLMIGDISRTGYIMSNIPPIIYRILGSTQTGTGDQGSETIETVINNFPSEWIHDHIRTCKEVLAGKSLDEIAKTRSGSSPSVFSPLRSPSLPSRGFSQEGLKALPPIFLANIEVAPRPDKEPCIRVIKRIKQRISEVNGLLIKKRELQEKLKIKDAQEKLFVFTFEDTLPFNLSSPGTSQYCEKYLTELFIKMNNMEWRAKPKSNSLIRLITIPTSDDPSKVSIQDELTFDSSIANEWMGNSLIEYLTNKRLTKNSGFLSSQLAKALTIKLLSTITLKDDLSREALAQHGWGAGNAGTTPSDQGLLSKIMSSFQAAPSSNSSHPKPIPGVILILRTSDQTPPNTMINPLLLSLKPDESPYLIETIRGKSKQPEQN</sequence>
<feature type="coiled-coil region" evidence="1">
    <location>
        <begin position="1003"/>
        <end position="1141"/>
    </location>
</feature>
<evidence type="ECO:0000256" key="1">
    <source>
        <dbReference type="SAM" id="Coils"/>
    </source>
</evidence>
<gene>
    <name evidence="4" type="ORF">OJ252_873</name>
</gene>
<evidence type="ECO:0000313" key="5">
    <source>
        <dbReference type="Proteomes" id="UP001071777"/>
    </source>
</evidence>
<feature type="chain" id="PRO_5045123495" evidence="3">
    <location>
        <begin position="24"/>
        <end position="2077"/>
    </location>
</feature>
<feature type="compositionally biased region" description="Basic and acidic residues" evidence="2">
    <location>
        <begin position="1474"/>
        <end position="1524"/>
    </location>
</feature>
<keyword evidence="1" id="KW-0175">Coiled coil</keyword>
<dbReference type="PANTHER" id="PTHR23159:SF31">
    <property type="entry name" value="CENTROSOME-ASSOCIATED PROTEIN CEP250 ISOFORM X1"/>
    <property type="match status" value="1"/>
</dbReference>
<feature type="region of interest" description="Disordered" evidence="2">
    <location>
        <begin position="566"/>
        <end position="591"/>
    </location>
</feature>
<feature type="coiled-coil region" evidence="1">
    <location>
        <begin position="1336"/>
        <end position="1366"/>
    </location>
</feature>
<evidence type="ECO:0000256" key="3">
    <source>
        <dbReference type="SAM" id="SignalP"/>
    </source>
</evidence>